<dbReference type="PANTHER" id="PTHR40050:SF1">
    <property type="entry name" value="INNER SPORE COAT PROTEIN H"/>
    <property type="match status" value="1"/>
</dbReference>
<accession>A0A1Y1VNL8</accession>
<protein>
    <recommendedName>
        <fullName evidence="3">Coth-domain-containing protein</fullName>
    </recommendedName>
</protein>
<dbReference type="InterPro" id="IPR014867">
    <property type="entry name" value="Spore_coat_CotH_CotH2/3/7"/>
</dbReference>
<reference evidence="1 2" key="1">
    <citation type="submission" date="2016-08" db="EMBL/GenBank/DDBJ databases">
        <title>Genomes of anaerobic fungi encode conserved fungal cellulosomes for biomass hydrolysis.</title>
        <authorList>
            <consortium name="DOE Joint Genome Institute"/>
            <person name="Haitjema C.H."/>
            <person name="Gilmore S.P."/>
            <person name="Henske J.K."/>
            <person name="Solomon K.V."/>
            <person name="De Groot R."/>
            <person name="Kuo A."/>
            <person name="Mondo S.J."/>
            <person name="Salamov A.A."/>
            <person name="Labutti K."/>
            <person name="Zhao Z."/>
            <person name="Chiniquy J."/>
            <person name="Barry K."/>
            <person name="Brewer H.M."/>
            <person name="Purvine S.O."/>
            <person name="Wright A.T."/>
            <person name="Boxma B."/>
            <person name="Van Alen T."/>
            <person name="Hackstein J.H."/>
            <person name="Baker S.E."/>
            <person name="Grigoriev I.V."/>
            <person name="O'Malley M.A."/>
        </authorList>
    </citation>
    <scope>NUCLEOTIDE SEQUENCE [LARGE SCALE GENOMIC DNA]</scope>
    <source>
        <strain evidence="2">finn</strain>
    </source>
</reference>
<dbReference type="Proteomes" id="UP000193719">
    <property type="component" value="Unassembled WGS sequence"/>
</dbReference>
<gene>
    <name evidence="1" type="ORF">BCR36DRAFT_365966</name>
</gene>
<keyword evidence="2" id="KW-1185">Reference proteome</keyword>
<comment type="caution">
    <text evidence="1">The sequence shown here is derived from an EMBL/GenBank/DDBJ whole genome shotgun (WGS) entry which is preliminary data.</text>
</comment>
<evidence type="ECO:0000313" key="2">
    <source>
        <dbReference type="Proteomes" id="UP000193719"/>
    </source>
</evidence>
<dbReference type="Pfam" id="PF08757">
    <property type="entry name" value="CotH"/>
    <property type="match status" value="1"/>
</dbReference>
<organism evidence="1 2">
    <name type="scientific">Piromyces finnis</name>
    <dbReference type="NCBI Taxonomy" id="1754191"/>
    <lineage>
        <taxon>Eukaryota</taxon>
        <taxon>Fungi</taxon>
        <taxon>Fungi incertae sedis</taxon>
        <taxon>Chytridiomycota</taxon>
        <taxon>Chytridiomycota incertae sedis</taxon>
        <taxon>Neocallimastigomycetes</taxon>
        <taxon>Neocallimastigales</taxon>
        <taxon>Neocallimastigaceae</taxon>
        <taxon>Piromyces</taxon>
    </lineage>
</organism>
<dbReference type="EMBL" id="MCFH01000002">
    <property type="protein sequence ID" value="ORX59960.1"/>
    <property type="molecule type" value="Genomic_DNA"/>
</dbReference>
<dbReference type="AlphaFoldDB" id="A0A1Y1VNL8"/>
<dbReference type="PANTHER" id="PTHR40050">
    <property type="entry name" value="INNER SPORE COAT PROTEIN H"/>
    <property type="match status" value="1"/>
</dbReference>
<reference evidence="1 2" key="2">
    <citation type="submission" date="2016-08" db="EMBL/GenBank/DDBJ databases">
        <title>Pervasive Adenine N6-methylation of Active Genes in Fungi.</title>
        <authorList>
            <consortium name="DOE Joint Genome Institute"/>
            <person name="Mondo S.J."/>
            <person name="Dannebaum R.O."/>
            <person name="Kuo R.C."/>
            <person name="Labutti K."/>
            <person name="Haridas S."/>
            <person name="Kuo A."/>
            <person name="Salamov A."/>
            <person name="Ahrendt S.R."/>
            <person name="Lipzen A."/>
            <person name="Sullivan W."/>
            <person name="Andreopoulos W.B."/>
            <person name="Clum A."/>
            <person name="Lindquist E."/>
            <person name="Daum C."/>
            <person name="Ramamoorthy G.K."/>
            <person name="Gryganskyi A."/>
            <person name="Culley D."/>
            <person name="Magnuson J.K."/>
            <person name="James T.Y."/>
            <person name="O'Malley M.A."/>
            <person name="Stajich J.E."/>
            <person name="Spatafora J.W."/>
            <person name="Visel A."/>
            <person name="Grigoriev I.V."/>
        </authorList>
    </citation>
    <scope>NUCLEOTIDE SEQUENCE [LARGE SCALE GENOMIC DNA]</scope>
    <source>
        <strain evidence="2">finn</strain>
    </source>
</reference>
<proteinExistence type="predicted"/>
<name>A0A1Y1VNL8_9FUNG</name>
<sequence length="515" mass="59845">MEVSVDGNIYSLINKEISEPFFSSKILNIKDSDVEYYYIMDGEKENFSRVLSKDIERTYNDFFGRKDTIKELEKFKNLDSQWKRSIGITNLFDGSYIPTIHLFGSRTSELLHDPDSYSTHMERITFYLKDEILTYTNVKAQAKNYDISKFQLRLILEEGNGNTNIHGRSILKLRNSGEDPSQLRQDIYGTMLIAVGVPALHSVKVRVYYNKQPFGFYTLQEEASHPSFIKSEFYGDRATENINAPNPMGYVLDGTTGADLAYNPNDLNNFGNFDYQEGETNARVIELGKALSTLNPADEKALAQFEKEWFDVDTFHKCMALEYLTGDWDGYWFYTGNFVMYDDPTESTEGKYKFYFITQDHDETFGVGLMPPHNNVGKDFTKLSYKELAGRNFVDENNNPIGAPHRTLVEKFITGSPVLQERFEKTLIEIVKKVYNSKEFDRVLDSMLERFDTEILWDYSFERPYVSTEHEVTPYTYEDYKDSIDKQCYGILWGLKEFVKERSEAVIKEFNIKLD</sequence>
<dbReference type="OrthoDB" id="10267127at2759"/>
<evidence type="ECO:0000313" key="1">
    <source>
        <dbReference type="EMBL" id="ORX59960.1"/>
    </source>
</evidence>
<evidence type="ECO:0008006" key="3">
    <source>
        <dbReference type="Google" id="ProtNLM"/>
    </source>
</evidence>
<dbReference type="STRING" id="1754191.A0A1Y1VNL8"/>